<dbReference type="InterPro" id="IPR031479">
    <property type="entry name" value="SLX4IP"/>
</dbReference>
<dbReference type="Pfam" id="PF15744">
    <property type="entry name" value="UPF0492"/>
    <property type="match status" value="1"/>
</dbReference>
<evidence type="ECO:0000313" key="2">
    <source>
        <dbReference type="EMBL" id="NXJ10050.1"/>
    </source>
</evidence>
<proteinExistence type="predicted"/>
<feature type="compositionally biased region" description="Basic residues" evidence="1">
    <location>
        <begin position="422"/>
        <end position="432"/>
    </location>
</feature>
<evidence type="ECO:0000313" key="3">
    <source>
        <dbReference type="Proteomes" id="UP000522663"/>
    </source>
</evidence>
<reference evidence="2 3" key="1">
    <citation type="submission" date="2019-09" db="EMBL/GenBank/DDBJ databases">
        <title>Bird 10,000 Genomes (B10K) Project - Family phase.</title>
        <authorList>
            <person name="Zhang G."/>
        </authorList>
    </citation>
    <scope>NUCLEOTIDE SEQUENCE [LARGE SCALE GENOMIC DNA]</scope>
    <source>
        <strain evidence="2">B10K-DU-001-53</strain>
        <tissue evidence="2">Muscle</tissue>
    </source>
</reference>
<dbReference type="AlphaFoldDB" id="A0A7K9YLR2"/>
<feature type="non-terminal residue" evidence="2">
    <location>
        <position position="432"/>
    </location>
</feature>
<protein>
    <submittedName>
        <fullName evidence="2">SLX4I protein</fullName>
    </submittedName>
</protein>
<gene>
    <name evidence="2" type="primary">Slx4ip</name>
    <name evidence="2" type="ORF">ODOGUJ_R08214</name>
</gene>
<dbReference type="EMBL" id="VXAB01007007">
    <property type="protein sequence ID" value="NXJ10050.1"/>
    <property type="molecule type" value="Genomic_DNA"/>
</dbReference>
<feature type="non-terminal residue" evidence="2">
    <location>
        <position position="1"/>
    </location>
</feature>
<dbReference type="Proteomes" id="UP000522663">
    <property type="component" value="Unassembled WGS sequence"/>
</dbReference>
<dbReference type="PANTHER" id="PTHR28557:SF1">
    <property type="entry name" value="PROTEIN SLX4IP"/>
    <property type="match status" value="1"/>
</dbReference>
<feature type="compositionally biased region" description="Basic and acidic residues" evidence="1">
    <location>
        <begin position="408"/>
        <end position="421"/>
    </location>
</feature>
<evidence type="ECO:0000256" key="1">
    <source>
        <dbReference type="SAM" id="MobiDB-lite"/>
    </source>
</evidence>
<feature type="compositionally biased region" description="Polar residues" evidence="1">
    <location>
        <begin position="375"/>
        <end position="391"/>
    </location>
</feature>
<keyword evidence="3" id="KW-1185">Reference proteome</keyword>
<comment type="caution">
    <text evidence="2">The sequence shown here is derived from an EMBL/GenBank/DDBJ whole genome shotgun (WGS) entry which is preliminary data.</text>
</comment>
<organism evidence="2 3">
    <name type="scientific">Odontophorus gujanensis</name>
    <name type="common">marbled wood quail</name>
    <dbReference type="NCBI Taxonomy" id="886794"/>
    <lineage>
        <taxon>Eukaryota</taxon>
        <taxon>Metazoa</taxon>
        <taxon>Chordata</taxon>
        <taxon>Craniata</taxon>
        <taxon>Vertebrata</taxon>
        <taxon>Euteleostomi</taxon>
        <taxon>Archelosauria</taxon>
        <taxon>Archosauria</taxon>
        <taxon>Dinosauria</taxon>
        <taxon>Saurischia</taxon>
        <taxon>Theropoda</taxon>
        <taxon>Coelurosauria</taxon>
        <taxon>Aves</taxon>
        <taxon>Neognathae</taxon>
        <taxon>Galloanserae</taxon>
        <taxon>Galliformes</taxon>
        <taxon>Odontophoridae</taxon>
        <taxon>Odontophorus</taxon>
    </lineage>
</organism>
<dbReference type="OrthoDB" id="9933290at2759"/>
<dbReference type="PANTHER" id="PTHR28557">
    <property type="entry name" value="PROTEIN SLX4IP"/>
    <property type="match status" value="1"/>
</dbReference>
<accession>A0A7K9YLR2</accession>
<feature type="region of interest" description="Disordered" evidence="1">
    <location>
        <begin position="170"/>
        <end position="220"/>
    </location>
</feature>
<sequence length="432" mass="48931">LFFQCGNFAVLVDVHILPEGSNKDTSWFSDQEKEEVCMYLEEVVVSRIRHYLKSPKQRGQCKSIDHASSAPLFITASNFHITAYFMKRWVNLRCALGKRYRELRMFPDKFVVCISKLEFNPSTWMCENGALKEVSSGTSEYFAESAENRKLKLSLNEQIKQDVLKEIVKRTKNGESSMSKPQTGKDSKDVDLGSVGSQTGNRKNDCQTPPSPQSEVKWRSTGQLKDCINTAESNLELPVLELENNVNQRQPADASSQQKPHSVERLKSRLLSKNSPCSYESALVVSKQNQKVTKTQALQNSCSSEEKLDHFEEISSEKVPLILSNTEKNKCSDDHLGLFLEEKTPLNSRLFSKQDLIKTASDEELLTFEKNPSQPLSMRINQNEPGTNTEESPVVPSSLEMQAVSSEKLIEKRKKEGESGLRKLKLRRLKKS</sequence>
<feature type="region of interest" description="Disordered" evidence="1">
    <location>
        <begin position="375"/>
        <end position="432"/>
    </location>
</feature>
<name>A0A7K9YLR2_9GALL</name>